<comment type="caution">
    <text evidence="1">The sequence shown here is derived from an EMBL/GenBank/DDBJ whole genome shotgun (WGS) entry which is preliminary data.</text>
</comment>
<evidence type="ECO:0000313" key="1">
    <source>
        <dbReference type="EMBL" id="KAH7557344.1"/>
    </source>
</evidence>
<organism evidence="1 2">
    <name type="scientific">Xanthoceras sorbifolium</name>
    <dbReference type="NCBI Taxonomy" id="99658"/>
    <lineage>
        <taxon>Eukaryota</taxon>
        <taxon>Viridiplantae</taxon>
        <taxon>Streptophyta</taxon>
        <taxon>Embryophyta</taxon>
        <taxon>Tracheophyta</taxon>
        <taxon>Spermatophyta</taxon>
        <taxon>Magnoliopsida</taxon>
        <taxon>eudicotyledons</taxon>
        <taxon>Gunneridae</taxon>
        <taxon>Pentapetalae</taxon>
        <taxon>rosids</taxon>
        <taxon>malvids</taxon>
        <taxon>Sapindales</taxon>
        <taxon>Sapindaceae</taxon>
        <taxon>Xanthoceroideae</taxon>
        <taxon>Xanthoceras</taxon>
    </lineage>
</organism>
<protein>
    <submittedName>
        <fullName evidence="1">Uncharacterized protein</fullName>
    </submittedName>
</protein>
<evidence type="ECO:0000313" key="2">
    <source>
        <dbReference type="Proteomes" id="UP000827721"/>
    </source>
</evidence>
<reference evidence="1 2" key="1">
    <citation type="submission" date="2021-02" db="EMBL/GenBank/DDBJ databases">
        <title>Plant Genome Project.</title>
        <authorList>
            <person name="Zhang R.-G."/>
        </authorList>
    </citation>
    <scope>NUCLEOTIDE SEQUENCE [LARGE SCALE GENOMIC DNA]</scope>
    <source>
        <tissue evidence="1">Leaves</tissue>
    </source>
</reference>
<keyword evidence="2" id="KW-1185">Reference proteome</keyword>
<sequence length="304" mass="34553">MEERIFMFNVHATFRCCSLELGKCCRDYMSLKHLWDNVKMETAGSSYKIGENFTQEVPIPWSNKVRSIQGEVGEGAQSGEDEAQIFLPGAHHVGSNVDESEGLYDVNREGEGVSKGTLVLWFPSTEGTTSTQASQPLSLLKEFKLFNHLNHLSHLKNMNTNSSEGRNTVSGEYLNEITVMMRAKFRNYLLAVVEKLVENDVQQFLKSRRENSPSWFKSSIIAVSILDEIFVSQMQQLLGNALQEKHLEPPRTPTMASDVDVEFQSYDKNKDYVSEDEESFVDLTIDESKMGVIHDRIAREILLR</sequence>
<proteinExistence type="predicted"/>
<dbReference type="EMBL" id="JAFEMO010000011">
    <property type="protein sequence ID" value="KAH7557344.1"/>
    <property type="molecule type" value="Genomic_DNA"/>
</dbReference>
<dbReference type="PANTHER" id="PTHR31110:SF2">
    <property type="entry name" value="PESTICIDAL CRYSTAL CRY8BA PROTEIN"/>
    <property type="match status" value="1"/>
</dbReference>
<gene>
    <name evidence="1" type="ORF">JRO89_XS11G0129000</name>
</gene>
<name>A0ABQ8HFE9_9ROSI</name>
<accession>A0ABQ8HFE9</accession>
<dbReference type="PANTHER" id="PTHR31110">
    <property type="entry name" value="PESTICIDAL CRYSTAL CRY8BA PROTEIN"/>
    <property type="match status" value="1"/>
</dbReference>
<dbReference type="Proteomes" id="UP000827721">
    <property type="component" value="Unassembled WGS sequence"/>
</dbReference>